<dbReference type="RefSeq" id="WP_306974855.1">
    <property type="nucleotide sequence ID" value="NZ_JAUSTQ010000002.1"/>
</dbReference>
<name>A0ABT9VD49_9BACI</name>
<evidence type="ECO:0000313" key="2">
    <source>
        <dbReference type="Proteomes" id="UP001224359"/>
    </source>
</evidence>
<dbReference type="EMBL" id="JAUSTQ010000002">
    <property type="protein sequence ID" value="MDQ0158852.1"/>
    <property type="molecule type" value="Genomic_DNA"/>
</dbReference>
<dbReference type="Proteomes" id="UP001224359">
    <property type="component" value="Unassembled WGS sequence"/>
</dbReference>
<accession>A0ABT9VD49</accession>
<evidence type="ECO:0000313" key="1">
    <source>
        <dbReference type="EMBL" id="MDQ0158852.1"/>
    </source>
</evidence>
<keyword evidence="2" id="KW-1185">Reference proteome</keyword>
<sequence length="62" mass="7255">MRVDEKTLDEVLAVVSKLDESQWLIINQHVSSMFKSKANKLMKDTTLDDHELDLIKEHVNKF</sequence>
<comment type="caution">
    <text evidence="1">The sequence shown here is derived from an EMBL/GenBank/DDBJ whole genome shotgun (WGS) entry which is preliminary data.</text>
</comment>
<reference evidence="1 2" key="1">
    <citation type="submission" date="2023-07" db="EMBL/GenBank/DDBJ databases">
        <title>Genomic Encyclopedia of Type Strains, Phase IV (KMG-IV): sequencing the most valuable type-strain genomes for metagenomic binning, comparative biology and taxonomic classification.</title>
        <authorList>
            <person name="Goeker M."/>
        </authorList>
    </citation>
    <scope>NUCLEOTIDE SEQUENCE [LARGE SCALE GENOMIC DNA]</scope>
    <source>
        <strain evidence="1 2">DSM 16460</strain>
    </source>
</reference>
<protein>
    <submittedName>
        <fullName evidence="1">Uncharacterized protein</fullName>
    </submittedName>
</protein>
<gene>
    <name evidence="1" type="ORF">J2S77_000808</name>
</gene>
<proteinExistence type="predicted"/>
<organism evidence="1 2">
    <name type="scientific">Alkalibacillus salilacus</name>
    <dbReference type="NCBI Taxonomy" id="284582"/>
    <lineage>
        <taxon>Bacteria</taxon>
        <taxon>Bacillati</taxon>
        <taxon>Bacillota</taxon>
        <taxon>Bacilli</taxon>
        <taxon>Bacillales</taxon>
        <taxon>Bacillaceae</taxon>
        <taxon>Alkalibacillus</taxon>
    </lineage>
</organism>